<dbReference type="PRINTS" id="PR00111">
    <property type="entry name" value="ABHYDROLASE"/>
</dbReference>
<dbReference type="Gene3D" id="3.40.50.1820">
    <property type="entry name" value="alpha/beta hydrolase"/>
    <property type="match status" value="1"/>
</dbReference>
<reference evidence="4 5" key="1">
    <citation type="submission" date="2023-11" db="EMBL/GenBank/DDBJ databases">
        <title>Dfirmibasis_genome.</title>
        <authorList>
            <person name="Edelbroek B."/>
            <person name="Kjellin J."/>
            <person name="Jerlstrom-Hultqvist J."/>
            <person name="Soderbom F."/>
        </authorList>
    </citation>
    <scope>NUCLEOTIDE SEQUENCE [LARGE SCALE GENOMIC DNA]</scope>
    <source>
        <strain evidence="4 5">TNS-C-14</strain>
    </source>
</reference>
<dbReference type="SUPFAM" id="SSF53474">
    <property type="entry name" value="alpha/beta-Hydrolases"/>
    <property type="match status" value="1"/>
</dbReference>
<evidence type="ECO:0000313" key="4">
    <source>
        <dbReference type="EMBL" id="KAK5582201.1"/>
    </source>
</evidence>
<evidence type="ECO:0000256" key="2">
    <source>
        <dbReference type="SAM" id="Phobius"/>
    </source>
</evidence>
<protein>
    <recommendedName>
        <fullName evidence="3">AB hydrolase-1 domain-containing protein</fullName>
    </recommendedName>
</protein>
<feature type="region of interest" description="Disordered" evidence="1">
    <location>
        <begin position="1"/>
        <end position="27"/>
    </location>
</feature>
<name>A0AAN7YXF1_9MYCE</name>
<accession>A0AAN7YXF1</accession>
<organism evidence="4 5">
    <name type="scientific">Dictyostelium firmibasis</name>
    <dbReference type="NCBI Taxonomy" id="79012"/>
    <lineage>
        <taxon>Eukaryota</taxon>
        <taxon>Amoebozoa</taxon>
        <taxon>Evosea</taxon>
        <taxon>Eumycetozoa</taxon>
        <taxon>Dictyostelia</taxon>
        <taxon>Dictyosteliales</taxon>
        <taxon>Dictyosteliaceae</taxon>
        <taxon>Dictyostelium</taxon>
    </lineage>
</organism>
<feature type="transmembrane region" description="Helical" evidence="2">
    <location>
        <begin position="159"/>
        <end position="175"/>
    </location>
</feature>
<evidence type="ECO:0000259" key="3">
    <source>
        <dbReference type="Pfam" id="PF00561"/>
    </source>
</evidence>
<evidence type="ECO:0000313" key="5">
    <source>
        <dbReference type="Proteomes" id="UP001344447"/>
    </source>
</evidence>
<dbReference type="PANTHER" id="PTHR43194">
    <property type="entry name" value="HYDROLASE ALPHA/BETA FOLD FAMILY"/>
    <property type="match status" value="1"/>
</dbReference>
<dbReference type="EMBL" id="JAVFKY010000001">
    <property type="protein sequence ID" value="KAK5582201.1"/>
    <property type="molecule type" value="Genomic_DNA"/>
</dbReference>
<proteinExistence type="predicted"/>
<dbReference type="Proteomes" id="UP001344447">
    <property type="component" value="Unassembled WGS sequence"/>
</dbReference>
<dbReference type="AlphaFoldDB" id="A0AAN7YXF1"/>
<dbReference type="InterPro" id="IPR000073">
    <property type="entry name" value="AB_hydrolase_1"/>
</dbReference>
<dbReference type="InterPro" id="IPR050228">
    <property type="entry name" value="Carboxylesterase_BioH"/>
</dbReference>
<keyword evidence="2" id="KW-0472">Membrane</keyword>
<sequence length="351" mass="39548">MEPNSNNNLNESIGSMGGVEEIGPNEILTPPISKNSLEKFTDGHYAKLTHGWTHYQLFEPHKDTEDGGKIKPKLVKNLSESFLHSKKKSKVVLCLHGLSWWAMSFHPLVQPLIENEYTVLLFDFYGRGRSDSPNEIAYTLDILLNQAIDLLDHLNIDNIYLVGYSMGGAVATLFAATHPQRLIKVVGLGPAIVPVPVPLIGRLVTMPYIGIFLFKFFGAQAMLKRVETERFSNDISDYSSIDPLVVDDLVEKTKWMINAKPNYLYAFHSTLCNIQFEQGLVHLFPQIPKTLPILIILGTKDKVIPFDVSINTFKQHFPHTRVESVDCGHSLTLERPNQVSDLLIQFLKEPL</sequence>
<evidence type="ECO:0000256" key="1">
    <source>
        <dbReference type="SAM" id="MobiDB-lite"/>
    </source>
</evidence>
<dbReference type="InterPro" id="IPR029058">
    <property type="entry name" value="AB_hydrolase_fold"/>
</dbReference>
<feature type="domain" description="AB hydrolase-1" evidence="3">
    <location>
        <begin position="91"/>
        <end position="336"/>
    </location>
</feature>
<keyword evidence="2" id="KW-0812">Transmembrane</keyword>
<dbReference type="CDD" id="cd00741">
    <property type="entry name" value="Lipase"/>
    <property type="match status" value="1"/>
</dbReference>
<gene>
    <name evidence="4" type="ORF">RB653_003784</name>
</gene>
<dbReference type="PANTHER" id="PTHR43194:SF2">
    <property type="entry name" value="PEROXISOMAL MEMBRANE PROTEIN LPX1"/>
    <property type="match status" value="1"/>
</dbReference>
<comment type="caution">
    <text evidence="4">The sequence shown here is derived from an EMBL/GenBank/DDBJ whole genome shotgun (WGS) entry which is preliminary data.</text>
</comment>
<keyword evidence="5" id="KW-1185">Reference proteome</keyword>
<keyword evidence="2" id="KW-1133">Transmembrane helix</keyword>
<feature type="compositionally biased region" description="Polar residues" evidence="1">
    <location>
        <begin position="1"/>
        <end position="13"/>
    </location>
</feature>
<dbReference type="Pfam" id="PF00561">
    <property type="entry name" value="Abhydrolase_1"/>
    <property type="match status" value="1"/>
</dbReference>